<reference evidence="3" key="1">
    <citation type="submission" date="2023-08" db="EMBL/GenBank/DDBJ databases">
        <authorList>
            <person name="Audoor S."/>
            <person name="Bilcke G."/>
        </authorList>
    </citation>
    <scope>NUCLEOTIDE SEQUENCE</scope>
</reference>
<dbReference type="GO" id="GO:0016020">
    <property type="term" value="C:membrane"/>
    <property type="evidence" value="ECO:0007669"/>
    <property type="project" value="InterPro"/>
</dbReference>
<evidence type="ECO:0000313" key="3">
    <source>
        <dbReference type="EMBL" id="CAJ1964883.1"/>
    </source>
</evidence>
<keyword evidence="2" id="KW-0812">Transmembrane</keyword>
<dbReference type="InterPro" id="IPR005331">
    <property type="entry name" value="Sulfotransferase"/>
</dbReference>
<dbReference type="EMBL" id="CAKOGP040002202">
    <property type="protein sequence ID" value="CAJ1964883.1"/>
    <property type="molecule type" value="Genomic_DNA"/>
</dbReference>
<protein>
    <submittedName>
        <fullName evidence="3">Uncharacterized protein</fullName>
    </submittedName>
</protein>
<sequence length="484" mass="54311">MLLFDHRIGGIIGRSSRSSSVVLIVTVWIIIIIIIGTIAATTTLTYDGLSGTKSKGVVAHSNATIDDDSRMVIDRTGTKSKTVVADFKPATDNNNNNNTDPLYSPESDMCLEAKLPWDDHNNNRDKVTKMECRLHPCQEEAAVKPISQTATKDNEDDRRFQQRGFAIRYPNNFALSKNHLSMRVAGEARSGSGCAMSREYGFLFVHNLKVGGTNTKTFLKEALCPSNVTKINDITDHNQTKSQRRKAHFHCSRGEWMLQIIGCKRGLQEAKAKSYLIWSFVRNPFARLYSGYAMAEGMFLKKNPNASSFPSFKDFALATNRKREHMSPTSISHYVPQSHFLADVNGCPLVNYVGRLESYEADLLRVIHFVEEKRRDRHHRTSPTAQMNNTISEAKLQQRSTTFLLDYYHKVMVGPSANGKIQVGKGTAYGKRRKERTNGGSTTNNGFHAAYNDNQVVQHVVEEYKSDFDLFGYQYSTNTAPGVG</sequence>
<feature type="region of interest" description="Disordered" evidence="1">
    <location>
        <begin position="427"/>
        <end position="447"/>
    </location>
</feature>
<dbReference type="Pfam" id="PF03567">
    <property type="entry name" value="Sulfotransfer_2"/>
    <property type="match status" value="1"/>
</dbReference>
<evidence type="ECO:0000256" key="2">
    <source>
        <dbReference type="SAM" id="Phobius"/>
    </source>
</evidence>
<gene>
    <name evidence="3" type="ORF">CYCCA115_LOCUS20841</name>
</gene>
<comment type="caution">
    <text evidence="3">The sequence shown here is derived from an EMBL/GenBank/DDBJ whole genome shotgun (WGS) entry which is preliminary data.</text>
</comment>
<evidence type="ECO:0000256" key="1">
    <source>
        <dbReference type="SAM" id="MobiDB-lite"/>
    </source>
</evidence>
<keyword evidence="4" id="KW-1185">Reference proteome</keyword>
<proteinExistence type="predicted"/>
<name>A0AAD2JMT3_9STRA</name>
<accession>A0AAD2JMT3</accession>
<feature type="transmembrane region" description="Helical" evidence="2">
    <location>
        <begin position="21"/>
        <end position="46"/>
    </location>
</feature>
<evidence type="ECO:0000313" key="4">
    <source>
        <dbReference type="Proteomes" id="UP001295423"/>
    </source>
</evidence>
<dbReference type="Proteomes" id="UP001295423">
    <property type="component" value="Unassembled WGS sequence"/>
</dbReference>
<keyword evidence="2" id="KW-1133">Transmembrane helix</keyword>
<dbReference type="AlphaFoldDB" id="A0AAD2JMT3"/>
<keyword evidence="2" id="KW-0472">Membrane</keyword>
<dbReference type="GO" id="GO:0008146">
    <property type="term" value="F:sulfotransferase activity"/>
    <property type="evidence" value="ECO:0007669"/>
    <property type="project" value="InterPro"/>
</dbReference>
<feature type="compositionally biased region" description="Polar residues" evidence="1">
    <location>
        <begin position="438"/>
        <end position="447"/>
    </location>
</feature>
<organism evidence="3 4">
    <name type="scientific">Cylindrotheca closterium</name>
    <dbReference type="NCBI Taxonomy" id="2856"/>
    <lineage>
        <taxon>Eukaryota</taxon>
        <taxon>Sar</taxon>
        <taxon>Stramenopiles</taxon>
        <taxon>Ochrophyta</taxon>
        <taxon>Bacillariophyta</taxon>
        <taxon>Bacillariophyceae</taxon>
        <taxon>Bacillariophycidae</taxon>
        <taxon>Bacillariales</taxon>
        <taxon>Bacillariaceae</taxon>
        <taxon>Cylindrotheca</taxon>
    </lineage>
</organism>